<dbReference type="EMBL" id="QRBE01000002">
    <property type="protein sequence ID" value="RDS83601.1"/>
    <property type="molecule type" value="Genomic_DNA"/>
</dbReference>
<dbReference type="RefSeq" id="WP_115494314.1">
    <property type="nucleotide sequence ID" value="NZ_QRBE01000002.1"/>
</dbReference>
<evidence type="ECO:0000313" key="1">
    <source>
        <dbReference type="EMBL" id="RDS83601.1"/>
    </source>
</evidence>
<organism evidence="1 2">
    <name type="scientific">Dyella monticola</name>
    <dbReference type="NCBI Taxonomy" id="1927958"/>
    <lineage>
        <taxon>Bacteria</taxon>
        <taxon>Pseudomonadati</taxon>
        <taxon>Pseudomonadota</taxon>
        <taxon>Gammaproteobacteria</taxon>
        <taxon>Lysobacterales</taxon>
        <taxon>Rhodanobacteraceae</taxon>
        <taxon>Dyella</taxon>
    </lineage>
</organism>
<reference evidence="1 2" key="1">
    <citation type="submission" date="2018-07" db="EMBL/GenBank/DDBJ databases">
        <title>Dyella monticola sp. nov. and Dyella psychrodurans sp. nov. isolated from monsoon evergreen broad-leaved forest soil of Dinghu Mountain, China.</title>
        <authorList>
            <person name="Gao Z."/>
            <person name="Qiu L."/>
        </authorList>
    </citation>
    <scope>NUCLEOTIDE SEQUENCE [LARGE SCALE GENOMIC DNA]</scope>
    <source>
        <strain evidence="1 2">4G-K06</strain>
    </source>
</reference>
<accession>A0A370X5T2</accession>
<sequence length="264" mass="29862">MNPTDLTASLFFSAAVRVGADISLTRLLPLDALNKPLAPHDSYSQRVLLSLHALGIIEPEVSQSHAEDWLLARDWMHHGFDSIAWRIRWAPRDCRRQHEELKVLLRDIELSDDTSQALLALWEDLALAEVAQYARWTLAKSGYNPGWTDQAIDGLRRALKDFSASQVMYLIYLAMRTLAMTHQQGGQDATRLSLVFADAIASYARRAHAEGWTIRGMTRPVDLPLSTLALIFAHEVTRLDDEYLTVRPSPEALMIAMTRHRTVH</sequence>
<proteinExistence type="predicted"/>
<evidence type="ECO:0000313" key="2">
    <source>
        <dbReference type="Proteomes" id="UP000254258"/>
    </source>
</evidence>
<dbReference type="OrthoDB" id="5952363at2"/>
<keyword evidence="2" id="KW-1185">Reference proteome</keyword>
<dbReference type="AlphaFoldDB" id="A0A370X5T2"/>
<comment type="caution">
    <text evidence="1">The sequence shown here is derived from an EMBL/GenBank/DDBJ whole genome shotgun (WGS) entry which is preliminary data.</text>
</comment>
<dbReference type="Proteomes" id="UP000254258">
    <property type="component" value="Unassembled WGS sequence"/>
</dbReference>
<protein>
    <submittedName>
        <fullName evidence="1">Uncharacterized protein</fullName>
    </submittedName>
</protein>
<gene>
    <name evidence="1" type="ORF">DWU98_04510</name>
</gene>
<name>A0A370X5T2_9GAMM</name>